<feature type="chain" id="PRO_5046513644" description="Secreted protein" evidence="2">
    <location>
        <begin position="29"/>
        <end position="292"/>
    </location>
</feature>
<evidence type="ECO:0000313" key="3">
    <source>
        <dbReference type="EMBL" id="MEO1767799.1"/>
    </source>
</evidence>
<protein>
    <recommendedName>
        <fullName evidence="5">Secreted protein</fullName>
    </recommendedName>
</protein>
<evidence type="ECO:0000256" key="1">
    <source>
        <dbReference type="SAM" id="MobiDB-lite"/>
    </source>
</evidence>
<feature type="signal peptide" evidence="2">
    <location>
        <begin position="1"/>
        <end position="28"/>
    </location>
</feature>
<dbReference type="RefSeq" id="WP_347308911.1">
    <property type="nucleotide sequence ID" value="NZ_JBAJEX010000011.1"/>
</dbReference>
<keyword evidence="4" id="KW-1185">Reference proteome</keyword>
<gene>
    <name evidence="3" type="ORF">V6E02_11305</name>
</gene>
<sequence>MIRPTSARRCFPTVLLGVLTVLSAAASADPLPREDSPSEAPVTVPLPDDRAPSGAHVSGVFVRKTGTTPLHADARIRFEAASMICPKFRGRAARLTRGRLEDAGTFYGYEYIGPTYVEYLYLHELVPLDANACDFQVRLKKIVTAIRRVGDQWEITTYAKSDNRPGDVNDRHENALLDLMSPGYLPARRKFHPGWRDFLQDTGSEAEPFPFVHCRVMGWPGEMASACITDSPRLPAFARPMSLRVSSPSPDSPAHAFEGRVETLVSVARIDRAVFDPPRDLPVKDKRYVSRP</sequence>
<evidence type="ECO:0008006" key="5">
    <source>
        <dbReference type="Google" id="ProtNLM"/>
    </source>
</evidence>
<comment type="caution">
    <text evidence="3">The sequence shown here is derived from an EMBL/GenBank/DDBJ whole genome shotgun (WGS) entry which is preliminary data.</text>
</comment>
<accession>A0ABV0EK55</accession>
<organism evidence="3 4">
    <name type="scientific">Thiobacter aerophilum</name>
    <dbReference type="NCBI Taxonomy" id="3121275"/>
    <lineage>
        <taxon>Bacteria</taxon>
        <taxon>Pseudomonadati</taxon>
        <taxon>Pseudomonadota</taxon>
        <taxon>Betaproteobacteria</taxon>
        <taxon>Burkholderiales</taxon>
        <taxon>Thiobacteraceae</taxon>
        <taxon>Thiobacter</taxon>
    </lineage>
</organism>
<feature type="region of interest" description="Disordered" evidence="1">
    <location>
        <begin position="29"/>
        <end position="49"/>
    </location>
</feature>
<keyword evidence="2" id="KW-0732">Signal</keyword>
<evidence type="ECO:0000256" key="2">
    <source>
        <dbReference type="SAM" id="SignalP"/>
    </source>
</evidence>
<proteinExistence type="predicted"/>
<name>A0ABV0EK55_9BURK</name>
<dbReference type="Proteomes" id="UP001482231">
    <property type="component" value="Unassembled WGS sequence"/>
</dbReference>
<evidence type="ECO:0000313" key="4">
    <source>
        <dbReference type="Proteomes" id="UP001482231"/>
    </source>
</evidence>
<reference evidence="3 4" key="1">
    <citation type="submission" date="2024-02" db="EMBL/GenBank/DDBJ databases">
        <title>New thermophilic sulfur-oxidizing bacteria from a hot springs of the Uzon caldera (Kamchatka, Russia).</title>
        <authorList>
            <person name="Dukat A.M."/>
            <person name="Elcheninov A.G."/>
            <person name="Frolov E.N."/>
        </authorList>
    </citation>
    <scope>NUCLEOTIDE SEQUENCE [LARGE SCALE GENOMIC DNA]</scope>
    <source>
        <strain evidence="3 4">AK1</strain>
    </source>
</reference>
<dbReference type="EMBL" id="JBAJEX010000011">
    <property type="protein sequence ID" value="MEO1767799.1"/>
    <property type="molecule type" value="Genomic_DNA"/>
</dbReference>